<accession>A0A821Y3M6</accession>
<protein>
    <recommendedName>
        <fullName evidence="3">Reverse transcriptase domain-containing protein</fullName>
    </recommendedName>
</protein>
<name>A0A821Y3M6_9NEOP</name>
<gene>
    <name evidence="1" type="ORF">PMACD_LOCUS15780</name>
</gene>
<dbReference type="Proteomes" id="UP000663880">
    <property type="component" value="Unassembled WGS sequence"/>
</dbReference>
<dbReference type="EMBL" id="CAJOBZ010000074">
    <property type="protein sequence ID" value="CAF4951997.1"/>
    <property type="molecule type" value="Genomic_DNA"/>
</dbReference>
<organism evidence="1 2">
    <name type="scientific">Pieris macdunnoughi</name>
    <dbReference type="NCBI Taxonomy" id="345717"/>
    <lineage>
        <taxon>Eukaryota</taxon>
        <taxon>Metazoa</taxon>
        <taxon>Ecdysozoa</taxon>
        <taxon>Arthropoda</taxon>
        <taxon>Hexapoda</taxon>
        <taxon>Insecta</taxon>
        <taxon>Pterygota</taxon>
        <taxon>Neoptera</taxon>
        <taxon>Endopterygota</taxon>
        <taxon>Lepidoptera</taxon>
        <taxon>Glossata</taxon>
        <taxon>Ditrysia</taxon>
        <taxon>Papilionoidea</taxon>
        <taxon>Pieridae</taxon>
        <taxon>Pierinae</taxon>
        <taxon>Pieris</taxon>
    </lineage>
</organism>
<evidence type="ECO:0000313" key="1">
    <source>
        <dbReference type="EMBL" id="CAF4951997.1"/>
    </source>
</evidence>
<evidence type="ECO:0000313" key="2">
    <source>
        <dbReference type="Proteomes" id="UP000663880"/>
    </source>
</evidence>
<keyword evidence="2" id="KW-1185">Reference proteome</keyword>
<dbReference type="OrthoDB" id="8193815at2759"/>
<reference evidence="1" key="1">
    <citation type="submission" date="2021-02" db="EMBL/GenBank/DDBJ databases">
        <authorList>
            <person name="Steward A R."/>
        </authorList>
    </citation>
    <scope>NUCLEOTIDE SEQUENCE</scope>
</reference>
<sequence length="129" mass="15484">MILQQIFENLNWQSRGIRVNQDRLTHLRFADDIVLFAETNALHYALKQKWQWAGHIARYTDNRWTLKTTVWKGPRGRRRRGRPKKRWIEEIEAVEGNEWRKRAIDRVSWKKLEEAFTRKGVPIDGTEGS</sequence>
<dbReference type="AlphaFoldDB" id="A0A821Y3M6"/>
<evidence type="ECO:0008006" key="3">
    <source>
        <dbReference type="Google" id="ProtNLM"/>
    </source>
</evidence>
<comment type="caution">
    <text evidence="1">The sequence shown here is derived from an EMBL/GenBank/DDBJ whole genome shotgun (WGS) entry which is preliminary data.</text>
</comment>
<proteinExistence type="predicted"/>